<name>A0A653BSY8_CALMS</name>
<proteinExistence type="predicted"/>
<organism evidence="1 2">
    <name type="scientific">Callosobruchus maculatus</name>
    <name type="common">Southern cowpea weevil</name>
    <name type="synonym">Pulse bruchid</name>
    <dbReference type="NCBI Taxonomy" id="64391"/>
    <lineage>
        <taxon>Eukaryota</taxon>
        <taxon>Metazoa</taxon>
        <taxon>Ecdysozoa</taxon>
        <taxon>Arthropoda</taxon>
        <taxon>Hexapoda</taxon>
        <taxon>Insecta</taxon>
        <taxon>Pterygota</taxon>
        <taxon>Neoptera</taxon>
        <taxon>Endopterygota</taxon>
        <taxon>Coleoptera</taxon>
        <taxon>Polyphaga</taxon>
        <taxon>Cucujiformia</taxon>
        <taxon>Chrysomeloidea</taxon>
        <taxon>Chrysomelidae</taxon>
        <taxon>Bruchinae</taxon>
        <taxon>Bruchini</taxon>
        <taxon>Callosobruchus</taxon>
    </lineage>
</organism>
<evidence type="ECO:0000313" key="2">
    <source>
        <dbReference type="Proteomes" id="UP000410492"/>
    </source>
</evidence>
<dbReference type="AlphaFoldDB" id="A0A653BSY8"/>
<reference evidence="1 2" key="1">
    <citation type="submission" date="2019-01" db="EMBL/GenBank/DDBJ databases">
        <authorList>
            <person name="Sayadi A."/>
        </authorList>
    </citation>
    <scope>NUCLEOTIDE SEQUENCE [LARGE SCALE GENOMIC DNA]</scope>
</reference>
<dbReference type="OrthoDB" id="292213at2759"/>
<keyword evidence="2" id="KW-1185">Reference proteome</keyword>
<sequence length="49" mass="5627">MNRLIYYHLPGALIVSRKNLFAISSSSRSFYSTSFQASQAQKRQVYSSH</sequence>
<dbReference type="Proteomes" id="UP000410492">
    <property type="component" value="Unassembled WGS sequence"/>
</dbReference>
<protein>
    <submittedName>
        <fullName evidence="1">Uncharacterized protein</fullName>
    </submittedName>
</protein>
<dbReference type="EMBL" id="CAACVG010004823">
    <property type="protein sequence ID" value="VEN38675.1"/>
    <property type="molecule type" value="Genomic_DNA"/>
</dbReference>
<accession>A0A653BSY8</accession>
<gene>
    <name evidence="1" type="ORF">CALMAC_LOCUS3483</name>
</gene>
<evidence type="ECO:0000313" key="1">
    <source>
        <dbReference type="EMBL" id="VEN38675.1"/>
    </source>
</evidence>